<dbReference type="HOGENOM" id="CLU_3062223_0_0_9"/>
<organism evidence="1 2">
    <name type="scientific">Heliobacterium modesticaldum (strain ATCC 51547 / Ice1)</name>
    <dbReference type="NCBI Taxonomy" id="498761"/>
    <lineage>
        <taxon>Bacteria</taxon>
        <taxon>Bacillati</taxon>
        <taxon>Bacillota</taxon>
        <taxon>Clostridia</taxon>
        <taxon>Eubacteriales</taxon>
        <taxon>Heliobacteriaceae</taxon>
        <taxon>Heliomicrobium</taxon>
    </lineage>
</organism>
<reference evidence="1 2" key="1">
    <citation type="journal article" date="2008" name="J. Bacteriol.">
        <title>The genome of Heliobacterium modesticaldum, a phototrophic representative of the Firmicutes containing the simplest photosynthetic apparatus.</title>
        <authorList>
            <person name="Sattley W.M."/>
            <person name="Madigan M.T."/>
            <person name="Swingley W.D."/>
            <person name="Cheung P.C."/>
            <person name="Clocksin K.M."/>
            <person name="Conrad A.L."/>
            <person name="Dejesa L.C."/>
            <person name="Honchak B.M."/>
            <person name="Jung D.O."/>
            <person name="Karbach L.E."/>
            <person name="Kurdoglu A."/>
            <person name="Lahiri S."/>
            <person name="Mastrian S.D."/>
            <person name="Page L.E."/>
            <person name="Taylor H.L."/>
            <person name="Wang Z.T."/>
            <person name="Raymond J."/>
            <person name="Chen M."/>
            <person name="Blankenship R.E."/>
            <person name="Touchman J.W."/>
        </authorList>
    </citation>
    <scope>NUCLEOTIDE SEQUENCE [LARGE SCALE GENOMIC DNA]</scope>
    <source>
        <strain evidence="2">ATCC 51547 / Ice1</strain>
    </source>
</reference>
<dbReference type="AlphaFoldDB" id="B0TF36"/>
<dbReference type="KEGG" id="hmo:HM1_0402"/>
<dbReference type="Proteomes" id="UP000008550">
    <property type="component" value="Chromosome"/>
</dbReference>
<name>B0TF36_HELMI</name>
<evidence type="ECO:0000313" key="2">
    <source>
        <dbReference type="Proteomes" id="UP000008550"/>
    </source>
</evidence>
<proteinExistence type="predicted"/>
<keyword evidence="2" id="KW-1185">Reference proteome</keyword>
<protein>
    <submittedName>
        <fullName evidence="1">Uncharacterized protein</fullName>
    </submittedName>
</protein>
<dbReference type="EMBL" id="CP000930">
    <property type="protein sequence ID" value="ABZ83019.1"/>
    <property type="molecule type" value="Genomic_DNA"/>
</dbReference>
<evidence type="ECO:0000313" key="1">
    <source>
        <dbReference type="EMBL" id="ABZ83019.1"/>
    </source>
</evidence>
<accession>B0TF36</accession>
<sequence>MNIYPKNALVLIQAKSSTEALRKARATERLKAIPLSHYYQWSKESPALSTERC</sequence>
<gene>
    <name evidence="1" type="ORF">HM1_0402</name>
</gene>